<protein>
    <recommendedName>
        <fullName evidence="2">histidine kinase</fullName>
        <ecNumber evidence="2">2.7.13.3</ecNumber>
    </recommendedName>
</protein>
<feature type="transmembrane region" description="Helical" evidence="6">
    <location>
        <begin position="44"/>
        <end position="64"/>
    </location>
</feature>
<evidence type="ECO:0000313" key="8">
    <source>
        <dbReference type="EMBL" id="CAI2385592.1"/>
    </source>
</evidence>
<dbReference type="PRINTS" id="PR00344">
    <property type="entry name" value="BCTRLSENSOR"/>
</dbReference>
<name>A0AAD1Y9M2_EUPCR</name>
<dbReference type="GO" id="GO:0005886">
    <property type="term" value="C:plasma membrane"/>
    <property type="evidence" value="ECO:0007669"/>
    <property type="project" value="TreeGrafter"/>
</dbReference>
<gene>
    <name evidence="8" type="ORF">ECRASSUSDP1_LOCUS27170</name>
</gene>
<proteinExistence type="predicted"/>
<keyword evidence="6" id="KW-0472">Membrane</keyword>
<dbReference type="Gene3D" id="1.10.287.130">
    <property type="match status" value="1"/>
</dbReference>
<keyword evidence="4" id="KW-0808">Transferase</keyword>
<dbReference type="SUPFAM" id="SSF47384">
    <property type="entry name" value="Homodimeric domain of signal transducing histidine kinase"/>
    <property type="match status" value="1"/>
</dbReference>
<organism evidence="8 9">
    <name type="scientific">Euplotes crassus</name>
    <dbReference type="NCBI Taxonomy" id="5936"/>
    <lineage>
        <taxon>Eukaryota</taxon>
        <taxon>Sar</taxon>
        <taxon>Alveolata</taxon>
        <taxon>Ciliophora</taxon>
        <taxon>Intramacronucleata</taxon>
        <taxon>Spirotrichea</taxon>
        <taxon>Hypotrichia</taxon>
        <taxon>Euplotida</taxon>
        <taxon>Euplotidae</taxon>
        <taxon>Moneuplotes</taxon>
    </lineage>
</organism>
<dbReference type="EMBL" id="CAMPGE010028030">
    <property type="protein sequence ID" value="CAI2385592.1"/>
    <property type="molecule type" value="Genomic_DNA"/>
</dbReference>
<dbReference type="SMART" id="SM00387">
    <property type="entry name" value="HATPase_c"/>
    <property type="match status" value="1"/>
</dbReference>
<evidence type="ECO:0000256" key="3">
    <source>
        <dbReference type="ARBA" id="ARBA00022553"/>
    </source>
</evidence>
<evidence type="ECO:0000256" key="6">
    <source>
        <dbReference type="SAM" id="Phobius"/>
    </source>
</evidence>
<dbReference type="InterPro" id="IPR004358">
    <property type="entry name" value="Sig_transdc_His_kin-like_C"/>
</dbReference>
<keyword evidence="3" id="KW-0597">Phosphoprotein</keyword>
<dbReference type="Pfam" id="PF00512">
    <property type="entry name" value="HisKA"/>
    <property type="match status" value="1"/>
</dbReference>
<dbReference type="AlphaFoldDB" id="A0AAD1Y9M2"/>
<dbReference type="InterPro" id="IPR036890">
    <property type="entry name" value="HATPase_C_sf"/>
</dbReference>
<comment type="caution">
    <text evidence="8">The sequence shown here is derived from an EMBL/GenBank/DDBJ whole genome shotgun (WGS) entry which is preliminary data.</text>
</comment>
<keyword evidence="5" id="KW-0418">Kinase</keyword>
<dbReference type="CDD" id="cd00082">
    <property type="entry name" value="HisKA"/>
    <property type="match status" value="1"/>
</dbReference>
<reference evidence="8" key="1">
    <citation type="submission" date="2023-07" db="EMBL/GenBank/DDBJ databases">
        <authorList>
            <consortium name="AG Swart"/>
            <person name="Singh M."/>
            <person name="Singh A."/>
            <person name="Seah K."/>
            <person name="Emmerich C."/>
        </authorList>
    </citation>
    <scope>NUCLEOTIDE SEQUENCE</scope>
    <source>
        <strain evidence="8">DP1</strain>
    </source>
</reference>
<dbReference type="GO" id="GO:0000155">
    <property type="term" value="F:phosphorelay sensor kinase activity"/>
    <property type="evidence" value="ECO:0007669"/>
    <property type="project" value="InterPro"/>
</dbReference>
<dbReference type="EC" id="2.7.13.3" evidence="2"/>
<dbReference type="Pfam" id="PF02518">
    <property type="entry name" value="HATPase_c"/>
    <property type="match status" value="1"/>
</dbReference>
<feature type="transmembrane region" description="Helical" evidence="6">
    <location>
        <begin position="180"/>
        <end position="197"/>
    </location>
</feature>
<dbReference type="PANTHER" id="PTHR43047">
    <property type="entry name" value="TWO-COMPONENT HISTIDINE PROTEIN KINASE"/>
    <property type="match status" value="1"/>
</dbReference>
<dbReference type="InterPro" id="IPR003594">
    <property type="entry name" value="HATPase_dom"/>
</dbReference>
<feature type="transmembrane region" description="Helical" evidence="6">
    <location>
        <begin position="132"/>
        <end position="160"/>
    </location>
</feature>
<evidence type="ECO:0000313" key="9">
    <source>
        <dbReference type="Proteomes" id="UP001295684"/>
    </source>
</evidence>
<feature type="domain" description="Histidine kinase" evidence="7">
    <location>
        <begin position="423"/>
        <end position="724"/>
    </location>
</feature>
<feature type="transmembrane region" description="Helical" evidence="6">
    <location>
        <begin position="99"/>
        <end position="120"/>
    </location>
</feature>
<dbReference type="InterPro" id="IPR036097">
    <property type="entry name" value="HisK_dim/P_sf"/>
</dbReference>
<dbReference type="Proteomes" id="UP001295684">
    <property type="component" value="Unassembled WGS sequence"/>
</dbReference>
<dbReference type="Gene3D" id="3.30.565.10">
    <property type="entry name" value="Histidine kinase-like ATPase, C-terminal domain"/>
    <property type="match status" value="1"/>
</dbReference>
<evidence type="ECO:0000256" key="2">
    <source>
        <dbReference type="ARBA" id="ARBA00012438"/>
    </source>
</evidence>
<evidence type="ECO:0000256" key="5">
    <source>
        <dbReference type="ARBA" id="ARBA00022777"/>
    </source>
</evidence>
<comment type="catalytic activity">
    <reaction evidence="1">
        <text>ATP + protein L-histidine = ADP + protein N-phospho-L-histidine.</text>
        <dbReference type="EC" id="2.7.13.3"/>
    </reaction>
</comment>
<evidence type="ECO:0000256" key="1">
    <source>
        <dbReference type="ARBA" id="ARBA00000085"/>
    </source>
</evidence>
<sequence length="724" mass="83548">MHMLLKNNWIWKDIQDRWAFHDIDFGESKVEAIYQQQVLRTIRINWKFLLLIFKIIFFIIFVLFQFDNQDEPSIKRVIPLLLILLFFGLDYSIRRSKFIAKYGAVVIIVILGLFMTKVNLSLKKFRLYEGFLVHFSVSILLSTCVISDWKVPSIAVILIYLNLMIRLDMNFENVPPTLKIAIVFALFMFVFTAFLVYRTSKKEFLSTYKAKQVSAQLNKVLQGLPEGVIIMNDPGNKLKFINQKLKITLDLSIFQNCGKKIDRLAEMKQSIEDSFEKIYHKASGDSLSAQDSKDFIDNILSKLQVRIKSKRIEESKGNNPDVEKEEYMQLSLPTFLQDERELSMHEQFNERSTKVCITYDSSIFDEGTELVHRDFIVKTSKIDVIGGDEKSSTFLQMFIDTTQITLLEEARAQSNYQRQMLSNVSHEFRTPLNAMGLSLYLMKDHLSGELLKFHRIASSSCDILKTLVEDILDFSKIEAGVFQIEQSEFTFKELFDEIKDIFEMQVQTKPVSLNFKMDNIFQNQKIKTDKQRVKQILMNLVSNSVKFTDQGSIDVQLRIKPIRDGLCKKLSWNGCDLSKSIISEGLDDIFDEMPVLAINFCSNHYSFNTNPSKFDSDPCTLEKRRVFPRTVRIEEEEPIHPEFTRELKVEMTVSDTGIGIPEKDLSSLFKLFGKTSSDHNRNKTGTGLGLTICRKLCQKLGGNINLKSQEGVGTEVTCTFVCLY</sequence>
<evidence type="ECO:0000256" key="4">
    <source>
        <dbReference type="ARBA" id="ARBA00022679"/>
    </source>
</evidence>
<dbReference type="PANTHER" id="PTHR43047:SF72">
    <property type="entry name" value="OSMOSENSING HISTIDINE PROTEIN KINASE SLN1"/>
    <property type="match status" value="1"/>
</dbReference>
<keyword evidence="6" id="KW-1133">Transmembrane helix</keyword>
<dbReference type="InterPro" id="IPR005467">
    <property type="entry name" value="His_kinase_dom"/>
</dbReference>
<feature type="transmembrane region" description="Helical" evidence="6">
    <location>
        <begin position="76"/>
        <end position="93"/>
    </location>
</feature>
<dbReference type="SUPFAM" id="SSF55874">
    <property type="entry name" value="ATPase domain of HSP90 chaperone/DNA topoisomerase II/histidine kinase"/>
    <property type="match status" value="2"/>
</dbReference>
<keyword evidence="9" id="KW-1185">Reference proteome</keyword>
<accession>A0AAD1Y9M2</accession>
<keyword evidence="6" id="KW-0812">Transmembrane</keyword>
<dbReference type="GO" id="GO:0009927">
    <property type="term" value="F:histidine phosphotransfer kinase activity"/>
    <property type="evidence" value="ECO:0007669"/>
    <property type="project" value="TreeGrafter"/>
</dbReference>
<dbReference type="InterPro" id="IPR003661">
    <property type="entry name" value="HisK_dim/P_dom"/>
</dbReference>
<dbReference type="PROSITE" id="PS50109">
    <property type="entry name" value="HIS_KIN"/>
    <property type="match status" value="1"/>
</dbReference>
<dbReference type="SMART" id="SM00388">
    <property type="entry name" value="HisKA"/>
    <property type="match status" value="1"/>
</dbReference>
<evidence type="ECO:0000259" key="7">
    <source>
        <dbReference type="PROSITE" id="PS50109"/>
    </source>
</evidence>